<dbReference type="GO" id="GO:0009253">
    <property type="term" value="P:peptidoglycan catabolic process"/>
    <property type="evidence" value="ECO:0007669"/>
    <property type="project" value="InterPro"/>
</dbReference>
<dbReference type="Gene3D" id="3.40.630.40">
    <property type="entry name" value="Zn-dependent exopeptidases"/>
    <property type="match status" value="1"/>
</dbReference>
<keyword evidence="3" id="KW-1185">Reference proteome</keyword>
<reference evidence="2 3" key="1">
    <citation type="submission" date="2019-05" db="EMBL/GenBank/DDBJ databases">
        <title>Complete genome sequencing of Anaerostipes rhamnosivorans.</title>
        <authorList>
            <person name="Bui T.P.N."/>
            <person name="de Vos W.M."/>
        </authorList>
    </citation>
    <scope>NUCLEOTIDE SEQUENCE [LARGE SCALE GENOMIC DNA]</scope>
    <source>
        <strain evidence="2 3">1y2</strain>
    </source>
</reference>
<dbReference type="RefSeq" id="WP_137328147.1">
    <property type="nucleotide sequence ID" value="NZ_CP040058.1"/>
</dbReference>
<dbReference type="InterPro" id="IPR050695">
    <property type="entry name" value="N-acetylmuramoyl_amidase_3"/>
</dbReference>
<dbReference type="InterPro" id="IPR036680">
    <property type="entry name" value="SPOR-like_sf"/>
</dbReference>
<protein>
    <submittedName>
        <fullName evidence="2">N-acetylmuramoyl-L-alanine amidase</fullName>
        <ecNumber evidence="2">3.5.1.28</ecNumber>
    </submittedName>
</protein>
<dbReference type="GO" id="GO:0042834">
    <property type="term" value="F:peptidoglycan binding"/>
    <property type="evidence" value="ECO:0007669"/>
    <property type="project" value="InterPro"/>
</dbReference>
<dbReference type="AlphaFoldDB" id="A0A4P8IB09"/>
<dbReference type="GO" id="GO:0008745">
    <property type="term" value="F:N-acetylmuramoyl-L-alanine amidase activity"/>
    <property type="evidence" value="ECO:0007669"/>
    <property type="project" value="UniProtKB-EC"/>
</dbReference>
<dbReference type="EC" id="3.5.1.28" evidence="2"/>
<evidence type="ECO:0000313" key="2">
    <source>
        <dbReference type="EMBL" id="QCP34626.1"/>
    </source>
</evidence>
<dbReference type="SUPFAM" id="SSF110997">
    <property type="entry name" value="Sporulation related repeat"/>
    <property type="match status" value="1"/>
</dbReference>
<dbReference type="Pfam" id="PF01520">
    <property type="entry name" value="Amidase_3"/>
    <property type="match status" value="1"/>
</dbReference>
<dbReference type="CDD" id="cd02696">
    <property type="entry name" value="MurNAc-LAA"/>
    <property type="match status" value="1"/>
</dbReference>
<dbReference type="PANTHER" id="PTHR30404:SF8">
    <property type="entry name" value="AUTOLYSIN PH-RELATED"/>
    <property type="match status" value="1"/>
</dbReference>
<name>A0A4P8IB09_9FIRM</name>
<dbReference type="Pfam" id="PF05036">
    <property type="entry name" value="SPOR"/>
    <property type="match status" value="1"/>
</dbReference>
<evidence type="ECO:0000259" key="1">
    <source>
        <dbReference type="PROSITE" id="PS51724"/>
    </source>
</evidence>
<dbReference type="Proteomes" id="UP000298653">
    <property type="component" value="Chromosome"/>
</dbReference>
<dbReference type="KEGG" id="arf:AR1Y2_1172"/>
<proteinExistence type="predicted"/>
<dbReference type="InterPro" id="IPR002508">
    <property type="entry name" value="MurNAc-LAA_cat"/>
</dbReference>
<sequence>MAGVILDAGHGGFDNGAQFNGRREKDDTLRLTLAVGEALRERGVPVQYTRQTDIYQSPTEKARIGNESGADFFVSIHRNSSPLPNTYSGVETLVYNDSGIKAEMARNVNRRLSEVGFNDLGVKERPGLAVLRRTNIPAILIEVGFINTEKDNELFDSRFNDIANAIADGIVDTIGSGQQELASTYRVQIGLFRNLSNAQYALNEALSQGFDGEIVYQEPFYAVQLGEFKTLDEAVQLENELKRRGYDTLVIKK</sequence>
<dbReference type="GO" id="GO:0030288">
    <property type="term" value="C:outer membrane-bounded periplasmic space"/>
    <property type="evidence" value="ECO:0007669"/>
    <property type="project" value="TreeGrafter"/>
</dbReference>
<dbReference type="SUPFAM" id="SSF53187">
    <property type="entry name" value="Zn-dependent exopeptidases"/>
    <property type="match status" value="1"/>
</dbReference>
<dbReference type="SMART" id="SM00646">
    <property type="entry name" value="Ami_3"/>
    <property type="match status" value="1"/>
</dbReference>
<dbReference type="EMBL" id="CP040058">
    <property type="protein sequence ID" value="QCP34626.1"/>
    <property type="molecule type" value="Genomic_DNA"/>
</dbReference>
<keyword evidence="2" id="KW-0378">Hydrolase</keyword>
<dbReference type="PROSITE" id="PS51724">
    <property type="entry name" value="SPOR"/>
    <property type="match status" value="1"/>
</dbReference>
<dbReference type="PANTHER" id="PTHR30404">
    <property type="entry name" value="N-ACETYLMURAMOYL-L-ALANINE AMIDASE"/>
    <property type="match status" value="1"/>
</dbReference>
<accession>A0A4P8IB09</accession>
<dbReference type="OrthoDB" id="9772024at2"/>
<evidence type="ECO:0000313" key="3">
    <source>
        <dbReference type="Proteomes" id="UP000298653"/>
    </source>
</evidence>
<dbReference type="Gene3D" id="3.30.70.1070">
    <property type="entry name" value="Sporulation related repeat"/>
    <property type="match status" value="1"/>
</dbReference>
<gene>
    <name evidence="2" type="ORF">AR1Y2_1172</name>
</gene>
<feature type="domain" description="SPOR" evidence="1">
    <location>
        <begin position="179"/>
        <end position="253"/>
    </location>
</feature>
<organism evidence="2 3">
    <name type="scientific">Anaerostipes rhamnosivorans</name>
    <dbReference type="NCBI Taxonomy" id="1229621"/>
    <lineage>
        <taxon>Bacteria</taxon>
        <taxon>Bacillati</taxon>
        <taxon>Bacillota</taxon>
        <taxon>Clostridia</taxon>
        <taxon>Lachnospirales</taxon>
        <taxon>Lachnospiraceae</taxon>
        <taxon>Anaerostipes</taxon>
    </lineage>
</organism>
<dbReference type="InterPro" id="IPR007730">
    <property type="entry name" value="SPOR-like_dom"/>
</dbReference>